<dbReference type="CDD" id="cd03257">
    <property type="entry name" value="ABC_NikE_OppD_transporters"/>
    <property type="match status" value="2"/>
</dbReference>
<accession>A9KB78</accession>
<dbReference type="GO" id="GO:0055085">
    <property type="term" value="P:transmembrane transport"/>
    <property type="evidence" value="ECO:0007669"/>
    <property type="project" value="UniProtKB-ARBA"/>
</dbReference>
<protein>
    <submittedName>
        <fullName evidence="6">Oligopeptide transport ATP-binding protein</fullName>
    </submittedName>
</protein>
<evidence type="ECO:0000256" key="3">
    <source>
        <dbReference type="ARBA" id="ARBA00022741"/>
    </source>
</evidence>
<feature type="domain" description="ABC transporter" evidence="5">
    <location>
        <begin position="282"/>
        <end position="522"/>
    </location>
</feature>
<dbReference type="KEGG" id="cbd:CBUD_0090"/>
<comment type="similarity">
    <text evidence="1">Belongs to the ABC transporter superfamily.</text>
</comment>
<dbReference type="NCBIfam" id="NF007739">
    <property type="entry name" value="PRK10419.1"/>
    <property type="match status" value="2"/>
</dbReference>
<dbReference type="PROSITE" id="PS00211">
    <property type="entry name" value="ABC_TRANSPORTER_1"/>
    <property type="match status" value="2"/>
</dbReference>
<dbReference type="RefSeq" id="WP_011996403.1">
    <property type="nucleotide sequence ID" value="NC_009727.1"/>
</dbReference>
<evidence type="ECO:0000259" key="5">
    <source>
        <dbReference type="PROSITE" id="PS50893"/>
    </source>
</evidence>
<dbReference type="AlphaFoldDB" id="A9KB78"/>
<evidence type="ECO:0000256" key="2">
    <source>
        <dbReference type="ARBA" id="ARBA00022448"/>
    </source>
</evidence>
<proteinExistence type="inferred from homology"/>
<dbReference type="GO" id="GO:0005524">
    <property type="term" value="F:ATP binding"/>
    <property type="evidence" value="ECO:0007669"/>
    <property type="project" value="UniProtKB-KW"/>
</dbReference>
<organism evidence="6 7">
    <name type="scientific">Coxiella burnetii (strain Dugway 5J108-111)</name>
    <dbReference type="NCBI Taxonomy" id="434922"/>
    <lineage>
        <taxon>Bacteria</taxon>
        <taxon>Pseudomonadati</taxon>
        <taxon>Pseudomonadota</taxon>
        <taxon>Gammaproteobacteria</taxon>
        <taxon>Legionellales</taxon>
        <taxon>Coxiellaceae</taxon>
        <taxon>Coxiella</taxon>
    </lineage>
</organism>
<name>A9KB78_COXBN</name>
<dbReference type="PROSITE" id="PS50893">
    <property type="entry name" value="ABC_TRANSPORTER_2"/>
    <property type="match status" value="2"/>
</dbReference>
<keyword evidence="3" id="KW-0547">Nucleotide-binding</keyword>
<dbReference type="EMBL" id="CP000733">
    <property type="protein sequence ID" value="ABS76822.1"/>
    <property type="molecule type" value="Genomic_DNA"/>
</dbReference>
<dbReference type="SMART" id="SM00382">
    <property type="entry name" value="AAA"/>
    <property type="match status" value="2"/>
</dbReference>
<dbReference type="InterPro" id="IPR017871">
    <property type="entry name" value="ABC_transporter-like_CS"/>
</dbReference>
<dbReference type="NCBIfam" id="NF008453">
    <property type="entry name" value="PRK11308.1"/>
    <property type="match status" value="2"/>
</dbReference>
<dbReference type="FunFam" id="3.40.50.300:FF:000016">
    <property type="entry name" value="Oligopeptide ABC transporter ATP-binding component"/>
    <property type="match status" value="2"/>
</dbReference>
<keyword evidence="4 6" id="KW-0067">ATP-binding</keyword>
<dbReference type="InterPro" id="IPR027417">
    <property type="entry name" value="P-loop_NTPase"/>
</dbReference>
<dbReference type="InterPro" id="IPR050319">
    <property type="entry name" value="ABC_transp_ATP-bind"/>
</dbReference>
<evidence type="ECO:0000313" key="7">
    <source>
        <dbReference type="Proteomes" id="UP000008555"/>
    </source>
</evidence>
<dbReference type="GO" id="GO:0016887">
    <property type="term" value="F:ATP hydrolysis activity"/>
    <property type="evidence" value="ECO:0007669"/>
    <property type="project" value="InterPro"/>
</dbReference>
<evidence type="ECO:0000256" key="1">
    <source>
        <dbReference type="ARBA" id="ARBA00005417"/>
    </source>
</evidence>
<dbReference type="PANTHER" id="PTHR43776">
    <property type="entry name" value="TRANSPORT ATP-BINDING PROTEIN"/>
    <property type="match status" value="1"/>
</dbReference>
<feature type="domain" description="ABC transporter" evidence="5">
    <location>
        <begin position="6"/>
        <end position="251"/>
    </location>
</feature>
<evidence type="ECO:0000256" key="4">
    <source>
        <dbReference type="ARBA" id="ARBA00022840"/>
    </source>
</evidence>
<dbReference type="InterPro" id="IPR003439">
    <property type="entry name" value="ABC_transporter-like_ATP-bd"/>
</dbReference>
<dbReference type="Proteomes" id="UP000008555">
    <property type="component" value="Chromosome"/>
</dbReference>
<dbReference type="InterPro" id="IPR013563">
    <property type="entry name" value="Oligopep_ABC_C"/>
</dbReference>
<keyword evidence="2" id="KW-0813">Transport</keyword>
<gene>
    <name evidence="6" type="primary">oppD/oppF</name>
    <name evidence="6" type="ordered locus">CBUD_0090</name>
</gene>
<dbReference type="GO" id="GO:0015833">
    <property type="term" value="P:peptide transport"/>
    <property type="evidence" value="ECO:0007669"/>
    <property type="project" value="InterPro"/>
</dbReference>
<dbReference type="PANTHER" id="PTHR43776:SF7">
    <property type="entry name" value="D,D-DIPEPTIDE TRANSPORT ATP-BINDING PROTEIN DDPF-RELATED"/>
    <property type="match status" value="1"/>
</dbReference>
<dbReference type="Pfam" id="PF00005">
    <property type="entry name" value="ABC_tran"/>
    <property type="match status" value="2"/>
</dbReference>
<dbReference type="HOGENOM" id="CLU_000604_86_2_6"/>
<dbReference type="Pfam" id="PF08352">
    <property type="entry name" value="oligo_HPY"/>
    <property type="match status" value="2"/>
</dbReference>
<evidence type="ECO:0000313" key="6">
    <source>
        <dbReference type="EMBL" id="ABS76822.1"/>
    </source>
</evidence>
<dbReference type="Gene3D" id="3.40.50.300">
    <property type="entry name" value="P-loop containing nucleotide triphosphate hydrolases"/>
    <property type="match status" value="2"/>
</dbReference>
<sequence length="530" mass="59602">MPKPLIEINHLTVAFGRNAKPAISQLSVSLQRGQCLALVGESGSGKSMTALAVMQLLPLTAQVSDRSQILWEGKNLLRFSERTMRQIRGFKISMIFQDAISALNPVLTIQQQMNEILKKKYRHIQSRALQLLEEVGIKNSARVYHSYPHQLSGGMRQRAMIAMALAGEPEMIIADEPTTALDVTIQAQVLSLLNRLKKERNITLLFISHDLGVVSQLADEIAVLKAGRVVEHESRDQFFQQPKEDYSRRLLGAIPTLETKRDTKTKATALLEAKALKIYFPVKKGIFRRKVADIKAVDGISFKVPAGKTLALVGESGSGKTTTAKAIVRLIAITEGRIQFQSKNLVALSEWKMKRVRKDIQMIFQDPYTSLNPRRMIADILSEAMSAQKIIRKRQAQLNYMDELLKQVGLSPDYKWRYPHEFSGGERQRICIARALALKPKLLILDEPTSALDVSIQMQILKLLEKIQKEHNIAYLLITHNLGIVAYLAHEVAVMKEGKIVEQGPTQLLLKDPSHSYTKKLLDSVPKIER</sequence>
<dbReference type="SUPFAM" id="SSF52540">
    <property type="entry name" value="P-loop containing nucleoside triphosphate hydrolases"/>
    <property type="match status" value="2"/>
</dbReference>
<dbReference type="InterPro" id="IPR003593">
    <property type="entry name" value="AAA+_ATPase"/>
</dbReference>
<reference evidence="6 7" key="1">
    <citation type="journal article" date="2009" name="Infect. Immun.">
        <title>Comparative genomics reveal extensive transposon-mediated genomic plasticity and diversity among potential effector proteins within the genus Coxiella.</title>
        <authorList>
            <person name="Beare P.A."/>
            <person name="Unsworth N."/>
            <person name="Andoh M."/>
            <person name="Voth D.E."/>
            <person name="Omsland A."/>
            <person name="Gilk S.D."/>
            <person name="Williams K.P."/>
            <person name="Sobral B.W."/>
            <person name="Kupko J.J.III."/>
            <person name="Porcella S.F."/>
            <person name="Samuel J.E."/>
            <person name="Heinzen R.A."/>
        </authorList>
    </citation>
    <scope>NUCLEOTIDE SEQUENCE [LARGE SCALE GENOMIC DNA]</scope>
    <source>
        <strain evidence="6 7">Dugway 5J108-111</strain>
    </source>
</reference>